<dbReference type="GO" id="GO:0016787">
    <property type="term" value="F:hydrolase activity"/>
    <property type="evidence" value="ECO:0007669"/>
    <property type="project" value="UniProtKB-KW"/>
</dbReference>
<dbReference type="SUPFAM" id="SSF56784">
    <property type="entry name" value="HAD-like"/>
    <property type="match status" value="1"/>
</dbReference>
<dbReference type="SFLD" id="SFLDS00003">
    <property type="entry name" value="Haloacid_Dehalogenase"/>
    <property type="match status" value="1"/>
</dbReference>
<sequence length="256" mass="28927">MTRKVGFLFDLDGTMINTDPLHFKMWKELLAKEIPDMTSDFYKKNISGGHNAEILARLFPSWTKEQCTIWSDNKESLFREELAKSQIEIVPGLQDFIKMISCNGTWQYTSKNGEIVNIVPLVVTNAPIENSAQMLAAVGSEMKIIQLEDPRSPMRDAPPFVDIFIVPERQCPGKPNPDPYMNVMKENGLDPKDCVAFEDSPDGVKSASSARAKRVFGIKTTHSHEVLTNNGATETVNDWNEIIQRYPTVESFFCDF</sequence>
<evidence type="ECO:0000256" key="1">
    <source>
        <dbReference type="ARBA" id="ARBA00001946"/>
    </source>
</evidence>
<dbReference type="EMBL" id="JARBJD010000109">
    <property type="protein sequence ID" value="KAK2952047.1"/>
    <property type="molecule type" value="Genomic_DNA"/>
</dbReference>
<keyword evidence="4" id="KW-0119">Carbohydrate metabolism</keyword>
<gene>
    <name evidence="5" type="ORF">BLNAU_13029</name>
</gene>
<dbReference type="Gene3D" id="1.10.150.240">
    <property type="entry name" value="Putative phosphatase, domain 2"/>
    <property type="match status" value="1"/>
</dbReference>
<evidence type="ECO:0000313" key="5">
    <source>
        <dbReference type="EMBL" id="KAK2952047.1"/>
    </source>
</evidence>
<organism evidence="5 6">
    <name type="scientific">Blattamonas nauphoetae</name>
    <dbReference type="NCBI Taxonomy" id="2049346"/>
    <lineage>
        <taxon>Eukaryota</taxon>
        <taxon>Metamonada</taxon>
        <taxon>Preaxostyla</taxon>
        <taxon>Oxymonadida</taxon>
        <taxon>Blattamonas</taxon>
    </lineage>
</organism>
<protein>
    <submittedName>
        <fullName evidence="5">HAD-IA family hydrolase</fullName>
    </submittedName>
</protein>
<evidence type="ECO:0000256" key="3">
    <source>
        <dbReference type="ARBA" id="ARBA00022842"/>
    </source>
</evidence>
<keyword evidence="2" id="KW-0479">Metal-binding</keyword>
<evidence type="ECO:0000313" key="6">
    <source>
        <dbReference type="Proteomes" id="UP001281761"/>
    </source>
</evidence>
<dbReference type="NCBIfam" id="TIGR01509">
    <property type="entry name" value="HAD-SF-IA-v3"/>
    <property type="match status" value="1"/>
</dbReference>
<dbReference type="PANTHER" id="PTHR46193:SF18">
    <property type="entry name" value="HEXITOL PHOSPHATASE B"/>
    <property type="match status" value="1"/>
</dbReference>
<dbReference type="Proteomes" id="UP001281761">
    <property type="component" value="Unassembled WGS sequence"/>
</dbReference>
<dbReference type="InterPro" id="IPR036412">
    <property type="entry name" value="HAD-like_sf"/>
</dbReference>
<dbReference type="InterPro" id="IPR006439">
    <property type="entry name" value="HAD-SF_hydro_IA"/>
</dbReference>
<name>A0ABQ9XN53_9EUKA</name>
<evidence type="ECO:0000256" key="2">
    <source>
        <dbReference type="ARBA" id="ARBA00022723"/>
    </source>
</evidence>
<keyword evidence="5" id="KW-0378">Hydrolase</keyword>
<dbReference type="Gene3D" id="3.40.50.1000">
    <property type="entry name" value="HAD superfamily/HAD-like"/>
    <property type="match status" value="1"/>
</dbReference>
<dbReference type="SFLD" id="SFLDG01129">
    <property type="entry name" value="C1.5:_HAD__Beta-PGM__Phosphata"/>
    <property type="match status" value="1"/>
</dbReference>
<proteinExistence type="predicted"/>
<keyword evidence="3" id="KW-0460">Magnesium</keyword>
<keyword evidence="6" id="KW-1185">Reference proteome</keyword>
<evidence type="ECO:0000256" key="4">
    <source>
        <dbReference type="ARBA" id="ARBA00023277"/>
    </source>
</evidence>
<comment type="caution">
    <text evidence="5">The sequence shown here is derived from an EMBL/GenBank/DDBJ whole genome shotgun (WGS) entry which is preliminary data.</text>
</comment>
<dbReference type="InterPro" id="IPR023198">
    <property type="entry name" value="PGP-like_dom2"/>
</dbReference>
<reference evidence="5 6" key="1">
    <citation type="journal article" date="2022" name="bioRxiv">
        <title>Genomics of Preaxostyla Flagellates Illuminates Evolutionary Transitions and the Path Towards Mitochondrial Loss.</title>
        <authorList>
            <person name="Novak L.V.F."/>
            <person name="Treitli S.C."/>
            <person name="Pyrih J."/>
            <person name="Halakuc P."/>
            <person name="Pipaliya S.V."/>
            <person name="Vacek V."/>
            <person name="Brzon O."/>
            <person name="Soukal P."/>
            <person name="Eme L."/>
            <person name="Dacks J.B."/>
            <person name="Karnkowska A."/>
            <person name="Elias M."/>
            <person name="Hampl V."/>
        </authorList>
    </citation>
    <scope>NUCLEOTIDE SEQUENCE [LARGE SCALE GENOMIC DNA]</scope>
    <source>
        <strain evidence="5">NAU3</strain>
        <tissue evidence="5">Gut</tissue>
    </source>
</reference>
<dbReference type="InterPro" id="IPR023214">
    <property type="entry name" value="HAD_sf"/>
</dbReference>
<dbReference type="Pfam" id="PF00702">
    <property type="entry name" value="Hydrolase"/>
    <property type="match status" value="1"/>
</dbReference>
<dbReference type="PANTHER" id="PTHR46193">
    <property type="entry name" value="6-PHOSPHOGLUCONATE PHOSPHATASE"/>
    <property type="match status" value="1"/>
</dbReference>
<comment type="cofactor">
    <cofactor evidence="1">
        <name>Mg(2+)</name>
        <dbReference type="ChEBI" id="CHEBI:18420"/>
    </cofactor>
</comment>
<accession>A0ABQ9XN53</accession>
<dbReference type="InterPro" id="IPR051600">
    <property type="entry name" value="Beta-PGM-like"/>
</dbReference>